<dbReference type="GO" id="GO:0003677">
    <property type="term" value="F:DNA binding"/>
    <property type="evidence" value="ECO:0007669"/>
    <property type="project" value="UniProtKB-KW"/>
</dbReference>
<comment type="cofactor">
    <cofactor evidence="13">
        <name>Mg(2+)</name>
        <dbReference type="ChEBI" id="CHEBI:18420"/>
    </cofactor>
    <text evidence="13">Binds 2 Mg(2+) ion per subunit.</text>
</comment>
<dbReference type="GO" id="GO:0048476">
    <property type="term" value="C:Holliday junction resolvase complex"/>
    <property type="evidence" value="ECO:0007669"/>
    <property type="project" value="UniProtKB-UniRule"/>
</dbReference>
<evidence type="ECO:0000256" key="2">
    <source>
        <dbReference type="ARBA" id="ARBA00022490"/>
    </source>
</evidence>
<evidence type="ECO:0000256" key="8">
    <source>
        <dbReference type="ARBA" id="ARBA00022842"/>
    </source>
</evidence>
<keyword evidence="3 13" id="KW-0540">Nuclease</keyword>
<evidence type="ECO:0000256" key="3">
    <source>
        <dbReference type="ARBA" id="ARBA00022722"/>
    </source>
</evidence>
<dbReference type="RefSeq" id="WP_111728883.1">
    <property type="nucleotide sequence ID" value="NZ_QHKO01000002.1"/>
</dbReference>
<comment type="subunit">
    <text evidence="13">Homodimer which binds Holliday junction (HJ) DNA. The HJ becomes 2-fold symmetrical on binding to RuvC with unstacked arms; it has a different conformation from HJ DNA in complex with RuvA. In the full resolvosome a probable DNA-RuvA(4)-RuvB(12)-RuvC(2) complex forms which resolves the HJ.</text>
</comment>
<dbReference type="CDD" id="cd16962">
    <property type="entry name" value="RuvC"/>
    <property type="match status" value="1"/>
</dbReference>
<evidence type="ECO:0000256" key="14">
    <source>
        <dbReference type="NCBIfam" id="TIGR00228"/>
    </source>
</evidence>
<dbReference type="InterPro" id="IPR036397">
    <property type="entry name" value="RNaseH_sf"/>
</dbReference>
<feature type="binding site" evidence="13">
    <location>
        <position position="139"/>
    </location>
    <ligand>
        <name>Mg(2+)</name>
        <dbReference type="ChEBI" id="CHEBI:18420"/>
        <label>1</label>
    </ligand>
</feature>
<dbReference type="InterPro" id="IPR002176">
    <property type="entry name" value="X-over_junc_endoDNase_RuvC"/>
</dbReference>
<keyword evidence="2 13" id="KW-0963">Cytoplasm</keyword>
<comment type="similarity">
    <text evidence="1 13">Belongs to the RuvC family.</text>
</comment>
<dbReference type="EMBL" id="QHKO01000002">
    <property type="protein sequence ID" value="RAL23625.1"/>
    <property type="molecule type" value="Genomic_DNA"/>
</dbReference>
<keyword evidence="10 13" id="KW-0233">DNA recombination</keyword>
<evidence type="ECO:0000256" key="11">
    <source>
        <dbReference type="ARBA" id="ARBA00023204"/>
    </source>
</evidence>
<gene>
    <name evidence="13" type="primary">ruvC</name>
    <name evidence="15" type="ORF">DL240_05550</name>
</gene>
<proteinExistence type="inferred from homology"/>
<comment type="caution">
    <text evidence="15">The sequence shown here is derived from an EMBL/GenBank/DDBJ whole genome shotgun (WGS) entry which is preliminary data.</text>
</comment>
<name>A0A328C6Q7_9DELT</name>
<dbReference type="PANTHER" id="PTHR30194:SF3">
    <property type="entry name" value="CROSSOVER JUNCTION ENDODEOXYRIBONUCLEASE RUVC"/>
    <property type="match status" value="1"/>
</dbReference>
<keyword evidence="4 13" id="KW-0479">Metal-binding</keyword>
<dbReference type="EC" id="3.1.21.10" evidence="13 14"/>
<dbReference type="PRINTS" id="PR00696">
    <property type="entry name" value="RSOLVASERUVC"/>
</dbReference>
<dbReference type="Gene3D" id="3.30.420.10">
    <property type="entry name" value="Ribonuclease H-like superfamily/Ribonuclease H"/>
    <property type="match status" value="1"/>
</dbReference>
<keyword evidence="16" id="KW-1185">Reference proteome</keyword>
<reference evidence="15 16" key="1">
    <citation type="submission" date="2018-05" db="EMBL/GenBank/DDBJ databases">
        <title>Lujinxingia marina gen. nov. sp. nov., a new facultative anaerobic member of the class Deltaproteobacteria, and proposal of Lujinxingaceae fam. nov.</title>
        <authorList>
            <person name="Li C.-M."/>
        </authorList>
    </citation>
    <scope>NUCLEOTIDE SEQUENCE [LARGE SCALE GENOMIC DNA]</scope>
    <source>
        <strain evidence="15 16">B210</strain>
    </source>
</reference>
<evidence type="ECO:0000256" key="12">
    <source>
        <dbReference type="ARBA" id="ARBA00029354"/>
    </source>
</evidence>
<dbReference type="GO" id="GO:0000287">
    <property type="term" value="F:magnesium ion binding"/>
    <property type="evidence" value="ECO:0007669"/>
    <property type="project" value="UniProtKB-UniRule"/>
</dbReference>
<comment type="subcellular location">
    <subcellularLocation>
        <location evidence="13">Cytoplasm</location>
    </subcellularLocation>
</comment>
<evidence type="ECO:0000256" key="4">
    <source>
        <dbReference type="ARBA" id="ARBA00022723"/>
    </source>
</evidence>
<evidence type="ECO:0000256" key="6">
    <source>
        <dbReference type="ARBA" id="ARBA00022763"/>
    </source>
</evidence>
<feature type="active site" evidence="13">
    <location>
        <position position="139"/>
    </location>
</feature>
<organism evidence="15 16">
    <name type="scientific">Lujinxingia litoralis</name>
    <dbReference type="NCBI Taxonomy" id="2211119"/>
    <lineage>
        <taxon>Bacteria</taxon>
        <taxon>Deltaproteobacteria</taxon>
        <taxon>Bradymonadales</taxon>
        <taxon>Lujinxingiaceae</taxon>
        <taxon>Lujinxingia</taxon>
    </lineage>
</organism>
<keyword evidence="8 13" id="KW-0460">Magnesium</keyword>
<keyword evidence="11 13" id="KW-0234">DNA repair</keyword>
<dbReference type="NCBIfam" id="TIGR00228">
    <property type="entry name" value="ruvC"/>
    <property type="match status" value="1"/>
</dbReference>
<keyword evidence="5 13" id="KW-0255">Endonuclease</keyword>
<dbReference type="OrthoDB" id="9805499at2"/>
<evidence type="ECO:0000313" key="16">
    <source>
        <dbReference type="Proteomes" id="UP000249169"/>
    </source>
</evidence>
<dbReference type="InterPro" id="IPR012337">
    <property type="entry name" value="RNaseH-like_sf"/>
</dbReference>
<dbReference type="PANTHER" id="PTHR30194">
    <property type="entry name" value="CROSSOVER JUNCTION ENDODEOXYRIBONUCLEASE RUVC"/>
    <property type="match status" value="1"/>
</dbReference>
<dbReference type="GO" id="GO:0005737">
    <property type="term" value="C:cytoplasm"/>
    <property type="evidence" value="ECO:0007669"/>
    <property type="project" value="UniProtKB-SubCell"/>
</dbReference>
<dbReference type="GO" id="GO:0006281">
    <property type="term" value="P:DNA repair"/>
    <property type="evidence" value="ECO:0007669"/>
    <property type="project" value="UniProtKB-UniRule"/>
</dbReference>
<evidence type="ECO:0000256" key="7">
    <source>
        <dbReference type="ARBA" id="ARBA00022801"/>
    </source>
</evidence>
<dbReference type="SUPFAM" id="SSF53098">
    <property type="entry name" value="Ribonuclease H-like"/>
    <property type="match status" value="1"/>
</dbReference>
<dbReference type="Pfam" id="PF02075">
    <property type="entry name" value="RuvC"/>
    <property type="match status" value="1"/>
</dbReference>
<evidence type="ECO:0000256" key="10">
    <source>
        <dbReference type="ARBA" id="ARBA00023172"/>
    </source>
</evidence>
<evidence type="ECO:0000313" key="15">
    <source>
        <dbReference type="EMBL" id="RAL23625.1"/>
    </source>
</evidence>
<feature type="active site" evidence="13">
    <location>
        <position position="7"/>
    </location>
</feature>
<feature type="binding site" evidence="13">
    <location>
        <position position="67"/>
    </location>
    <ligand>
        <name>Mg(2+)</name>
        <dbReference type="ChEBI" id="CHEBI:18420"/>
        <label>2</label>
    </ligand>
</feature>
<accession>A0A328C6Q7</accession>
<protein>
    <recommendedName>
        <fullName evidence="13 14">Crossover junction endodeoxyribonuclease RuvC</fullName>
        <ecNumber evidence="13 14">3.1.21.10</ecNumber>
    </recommendedName>
    <alternativeName>
        <fullName evidence="13">Holliday junction nuclease RuvC</fullName>
    </alternativeName>
    <alternativeName>
        <fullName evidence="13">Holliday junction resolvase RuvC</fullName>
    </alternativeName>
</protein>
<evidence type="ECO:0000256" key="5">
    <source>
        <dbReference type="ARBA" id="ARBA00022759"/>
    </source>
</evidence>
<dbReference type="AlphaFoldDB" id="A0A328C6Q7"/>
<evidence type="ECO:0000256" key="9">
    <source>
        <dbReference type="ARBA" id="ARBA00023125"/>
    </source>
</evidence>
<feature type="binding site" evidence="13">
    <location>
        <position position="7"/>
    </location>
    <ligand>
        <name>Mg(2+)</name>
        <dbReference type="ChEBI" id="CHEBI:18420"/>
        <label>1</label>
    </ligand>
</feature>
<dbReference type="FunFam" id="3.30.420.10:FF:000002">
    <property type="entry name" value="Crossover junction endodeoxyribonuclease RuvC"/>
    <property type="match status" value="1"/>
</dbReference>
<dbReference type="GO" id="GO:0008821">
    <property type="term" value="F:crossover junction DNA endonuclease activity"/>
    <property type="evidence" value="ECO:0007669"/>
    <property type="project" value="UniProtKB-UniRule"/>
</dbReference>
<dbReference type="Proteomes" id="UP000249169">
    <property type="component" value="Unassembled WGS sequence"/>
</dbReference>
<evidence type="ECO:0000256" key="13">
    <source>
        <dbReference type="HAMAP-Rule" id="MF_00034"/>
    </source>
</evidence>
<keyword evidence="7 13" id="KW-0378">Hydrolase</keyword>
<sequence>MIVIGIDPGSRFTGYGVIKKRGQELEHLASGRINASRAKTFIERLEIIYGGLTSVLGQFPVDQAAVESVFVARNAMSTIKLGQARGVALLALSHAKLELNEYAPTLIKQAVTGRGRASKDTVGQMVRVHLGLRGELAEDAADALAVAICHCQAFDFQRRLE</sequence>
<keyword evidence="9 13" id="KW-0238">DNA-binding</keyword>
<keyword evidence="6 13" id="KW-0227">DNA damage</keyword>
<feature type="active site" evidence="13">
    <location>
        <position position="67"/>
    </location>
</feature>
<dbReference type="GO" id="GO:0006310">
    <property type="term" value="P:DNA recombination"/>
    <property type="evidence" value="ECO:0007669"/>
    <property type="project" value="UniProtKB-UniRule"/>
</dbReference>
<comment type="catalytic activity">
    <reaction evidence="12 13">
        <text>Endonucleolytic cleavage at a junction such as a reciprocal single-stranded crossover between two homologous DNA duplexes (Holliday junction).</text>
        <dbReference type="EC" id="3.1.21.10"/>
    </reaction>
</comment>
<dbReference type="HAMAP" id="MF_00034">
    <property type="entry name" value="RuvC"/>
    <property type="match status" value="1"/>
</dbReference>
<evidence type="ECO:0000256" key="1">
    <source>
        <dbReference type="ARBA" id="ARBA00009518"/>
    </source>
</evidence>
<comment type="function">
    <text evidence="13">The RuvA-RuvB-RuvC complex processes Holliday junction (HJ) DNA during genetic recombination and DNA repair. Endonuclease that resolves HJ intermediates. Cleaves cruciform DNA by making single-stranded nicks across the HJ at symmetrical positions within the homologous arms, yielding a 5'-phosphate and a 3'-hydroxyl group; requires a central core of homology in the junction. The consensus cleavage sequence is 5'-(A/T)TT(C/G)-3'. Cleavage occurs on the 3'-side of the TT dinucleotide at the point of strand exchange. HJ branch migration catalyzed by RuvA-RuvB allows RuvC to scan DNA until it finds its consensus sequence, where it cleaves and resolves the cruciform DNA.</text>
</comment>